<evidence type="ECO:0000313" key="2">
    <source>
        <dbReference type="EMBL" id="QAA35064.1"/>
    </source>
</evidence>
<reference evidence="2 3" key="1">
    <citation type="submission" date="2018-01" db="EMBL/GenBank/DDBJ databases">
        <title>Genome Sequencing and Assembly of Anaerobacter polyendosporus strain CT4.</title>
        <authorList>
            <person name="Tachaapaikoon C."/>
            <person name="Sutheeworapong S."/>
            <person name="Jenjaroenpun P."/>
            <person name="Wongsurawat T."/>
            <person name="Nookeaw I."/>
            <person name="Cheawchanlertfa P."/>
            <person name="Kosugi A."/>
            <person name="Cheevadhanarak S."/>
            <person name="Ratanakhanokchai K."/>
        </authorList>
    </citation>
    <scope>NUCLEOTIDE SEQUENCE [LARGE SCALE GENOMIC DNA]</scope>
    <source>
        <strain evidence="2 3">CT4</strain>
    </source>
</reference>
<dbReference type="CDD" id="cd04301">
    <property type="entry name" value="NAT_SF"/>
    <property type="match status" value="1"/>
</dbReference>
<keyword evidence="3" id="KW-1185">Reference proteome</keyword>
<keyword evidence="2" id="KW-0808">Transferase</keyword>
<protein>
    <submittedName>
        <fullName evidence="2">N-acetyltransferase</fullName>
    </submittedName>
</protein>
<dbReference type="PROSITE" id="PS51186">
    <property type="entry name" value="GNAT"/>
    <property type="match status" value="1"/>
</dbReference>
<dbReference type="GO" id="GO:0016747">
    <property type="term" value="F:acyltransferase activity, transferring groups other than amino-acyl groups"/>
    <property type="evidence" value="ECO:0007669"/>
    <property type="project" value="InterPro"/>
</dbReference>
<gene>
    <name evidence="2" type="ORF">C1I91_27365</name>
</gene>
<dbReference type="RefSeq" id="WP_128215757.1">
    <property type="nucleotide sequence ID" value="NZ_CP025746.1"/>
</dbReference>
<dbReference type="EMBL" id="CP025746">
    <property type="protein sequence ID" value="QAA35064.1"/>
    <property type="molecule type" value="Genomic_DNA"/>
</dbReference>
<dbReference type="InterPro" id="IPR051531">
    <property type="entry name" value="N-acetyltransferase"/>
</dbReference>
<organism evidence="2 3">
    <name type="scientific">Clostridium manihotivorum</name>
    <dbReference type="NCBI Taxonomy" id="2320868"/>
    <lineage>
        <taxon>Bacteria</taxon>
        <taxon>Bacillati</taxon>
        <taxon>Bacillota</taxon>
        <taxon>Clostridia</taxon>
        <taxon>Eubacteriales</taxon>
        <taxon>Clostridiaceae</taxon>
        <taxon>Clostridium</taxon>
    </lineage>
</organism>
<name>A0A3R5UBS1_9CLOT</name>
<dbReference type="PANTHER" id="PTHR43792">
    <property type="entry name" value="GNAT FAMILY, PUTATIVE (AFU_ORTHOLOGUE AFUA_3G00765)-RELATED-RELATED"/>
    <property type="match status" value="1"/>
</dbReference>
<dbReference type="SUPFAM" id="SSF55729">
    <property type="entry name" value="Acyl-CoA N-acyltransferases (Nat)"/>
    <property type="match status" value="1"/>
</dbReference>
<dbReference type="AlphaFoldDB" id="A0A3R5UBS1"/>
<dbReference type="Proteomes" id="UP000286268">
    <property type="component" value="Chromosome"/>
</dbReference>
<dbReference type="PANTHER" id="PTHR43792:SF13">
    <property type="entry name" value="ACETYLTRANSFERASE"/>
    <property type="match status" value="1"/>
</dbReference>
<dbReference type="Pfam" id="PF13302">
    <property type="entry name" value="Acetyltransf_3"/>
    <property type="match status" value="1"/>
</dbReference>
<accession>A0A3R5UBS1</accession>
<evidence type="ECO:0000259" key="1">
    <source>
        <dbReference type="PROSITE" id="PS51186"/>
    </source>
</evidence>
<evidence type="ECO:0000313" key="3">
    <source>
        <dbReference type="Proteomes" id="UP000286268"/>
    </source>
</evidence>
<dbReference type="InterPro" id="IPR000182">
    <property type="entry name" value="GNAT_dom"/>
</dbReference>
<sequence>MNCKLNIRSNTLEGKYEGCVLETERLSLLPLQSHQLKLSLDNYAKMQYDLGLRVTDTELDEEMQYAMQVRLKKVLEDPKNYLWLTNWAVILKEAKEIVGFIMLKGYPNKFGEVIVGYGITERYRKNGYASEALKAIAQWVFKNPQAKCVIADTEKGNIPSHKVLESAGAVKYKENDEIVWWRIDRSSI</sequence>
<dbReference type="KEGG" id="cmah:C1I91_27365"/>
<dbReference type="Gene3D" id="3.40.630.30">
    <property type="match status" value="1"/>
</dbReference>
<dbReference type="InterPro" id="IPR016181">
    <property type="entry name" value="Acyl_CoA_acyltransferase"/>
</dbReference>
<proteinExistence type="predicted"/>
<dbReference type="OrthoDB" id="7863753at2"/>
<feature type="domain" description="N-acetyltransferase" evidence="1">
    <location>
        <begin position="38"/>
        <end position="186"/>
    </location>
</feature>